<dbReference type="RefSeq" id="WP_212138887.1">
    <property type="nucleotide sequence ID" value="NZ_CP073708.1"/>
</dbReference>
<evidence type="ECO:0000313" key="1">
    <source>
        <dbReference type="EMBL" id="QUO43432.1"/>
    </source>
</evidence>
<evidence type="ECO:0000313" key="2">
    <source>
        <dbReference type="Proteomes" id="UP000677234"/>
    </source>
</evidence>
<organism evidence="1 2">
    <name type="scientific">Brevibacillus composti</name>
    <dbReference type="NCBI Taxonomy" id="2796470"/>
    <lineage>
        <taxon>Bacteria</taxon>
        <taxon>Bacillati</taxon>
        <taxon>Bacillota</taxon>
        <taxon>Bacilli</taxon>
        <taxon>Bacillales</taxon>
        <taxon>Paenibacillaceae</taxon>
        <taxon>Brevibacillus</taxon>
    </lineage>
</organism>
<keyword evidence="2" id="KW-1185">Reference proteome</keyword>
<sequence length="71" mass="8223">MQGKRLGDHALEILQKLNDAAATNFDEYTKTARSISDEDYGYLLHYLASMTTFVVTELDYRKRMNSTKLMQ</sequence>
<gene>
    <name evidence="1" type="ORF">KDJ56_11020</name>
</gene>
<protein>
    <submittedName>
        <fullName evidence="1">Uncharacterized protein</fullName>
    </submittedName>
</protein>
<proteinExistence type="predicted"/>
<dbReference type="EMBL" id="CP073708">
    <property type="protein sequence ID" value="QUO43432.1"/>
    <property type="molecule type" value="Genomic_DNA"/>
</dbReference>
<reference evidence="1" key="1">
    <citation type="submission" date="2021-04" db="EMBL/GenBank/DDBJ databases">
        <title>Brevibacillus composti FJAT-54423, complete genome.</title>
        <authorList>
            <person name="Tang R."/>
        </authorList>
    </citation>
    <scope>NUCLEOTIDE SEQUENCE</scope>
    <source>
        <strain evidence="1">FJAT-54424</strain>
    </source>
</reference>
<name>A0ABX7Z8I9_9BACL</name>
<dbReference type="Proteomes" id="UP000677234">
    <property type="component" value="Chromosome"/>
</dbReference>
<accession>A0ABX7Z8I9</accession>